<evidence type="ECO:0000313" key="8">
    <source>
        <dbReference type="Proteomes" id="UP001209737"/>
    </source>
</evidence>
<dbReference type="Pfam" id="PF21270">
    <property type="entry name" value="SOGP_4th"/>
    <property type="match status" value="1"/>
</dbReference>
<dbReference type="InterPro" id="IPR052047">
    <property type="entry name" value="GH94_Enzymes"/>
</dbReference>
<dbReference type="Pfam" id="PF21958">
    <property type="entry name" value="SOGP_N"/>
    <property type="match status" value="1"/>
</dbReference>
<dbReference type="InterPro" id="IPR053831">
    <property type="entry name" value="SOGP_N"/>
</dbReference>
<dbReference type="Gene3D" id="1.50.10.10">
    <property type="match status" value="1"/>
</dbReference>
<name>A0ABT3M035_9LEPT</name>
<evidence type="ECO:0000259" key="4">
    <source>
        <dbReference type="Pfam" id="PF21250"/>
    </source>
</evidence>
<evidence type="ECO:0000256" key="1">
    <source>
        <dbReference type="ARBA" id="ARBA00022676"/>
    </source>
</evidence>
<feature type="domain" description="Glycoside phosphorylase C-terminal" evidence="5">
    <location>
        <begin position="1021"/>
        <end position="1100"/>
    </location>
</feature>
<evidence type="ECO:0000259" key="6">
    <source>
        <dbReference type="Pfam" id="PF21958"/>
    </source>
</evidence>
<dbReference type="PANTHER" id="PTHR37469">
    <property type="entry name" value="CELLOBIONIC ACID PHOSPHORYLASE-RELATED"/>
    <property type="match status" value="1"/>
</dbReference>
<evidence type="ECO:0000256" key="2">
    <source>
        <dbReference type="ARBA" id="ARBA00022679"/>
    </source>
</evidence>
<evidence type="ECO:0000313" key="7">
    <source>
        <dbReference type="EMBL" id="MCW7463331.1"/>
    </source>
</evidence>
<dbReference type="RefSeq" id="WP_265376126.1">
    <property type="nucleotide sequence ID" value="NZ_JAMQPV010000002.1"/>
</dbReference>
<evidence type="ECO:0000259" key="3">
    <source>
        <dbReference type="Pfam" id="PF17167"/>
    </source>
</evidence>
<keyword evidence="1" id="KW-0328">Glycosyltransferase</keyword>
<dbReference type="Pfam" id="PF21250">
    <property type="entry name" value="SOGP_2nd"/>
    <property type="match status" value="1"/>
</dbReference>
<reference evidence="7 8" key="1">
    <citation type="submission" date="2022-06" db="EMBL/GenBank/DDBJ databases">
        <title>Leptospira isolates from biofilms formed at urban environments.</title>
        <authorList>
            <person name="Ribeiro P.S."/>
            <person name="Sousa T."/>
            <person name="Carvalho N."/>
            <person name="Aburjaile F."/>
            <person name="Neves F."/>
            <person name="Oliveira D."/>
            <person name="Blanco L."/>
            <person name="Lima J."/>
            <person name="Costa F."/>
            <person name="Brenig B."/>
            <person name="Soares S."/>
            <person name="Ramos R."/>
            <person name="Goes-Neto A."/>
            <person name="Matiuzzi M."/>
            <person name="Azevedo V."/>
            <person name="Ristow P."/>
        </authorList>
    </citation>
    <scope>NUCLEOTIDE SEQUENCE [LARGE SCALE GENOMIC DNA]</scope>
    <source>
        <strain evidence="7 8">VSF25</strain>
    </source>
</reference>
<dbReference type="InterPro" id="IPR033432">
    <property type="entry name" value="GH94_catalytic"/>
</dbReference>
<dbReference type="EMBL" id="JAMQPV010000002">
    <property type="protein sequence ID" value="MCW7463331.1"/>
    <property type="molecule type" value="Genomic_DNA"/>
</dbReference>
<organism evidence="7 8">
    <name type="scientific">Leptospira limi</name>
    <dbReference type="NCBI Taxonomy" id="2950023"/>
    <lineage>
        <taxon>Bacteria</taxon>
        <taxon>Pseudomonadati</taxon>
        <taxon>Spirochaetota</taxon>
        <taxon>Spirochaetia</taxon>
        <taxon>Leptospirales</taxon>
        <taxon>Leptospiraceae</taxon>
        <taxon>Leptospira</taxon>
    </lineage>
</organism>
<keyword evidence="2" id="KW-0808">Transferase</keyword>
<dbReference type="InterPro" id="IPR048773">
    <property type="entry name" value="SOGP_C"/>
</dbReference>
<accession>A0ABT3M035</accession>
<comment type="caution">
    <text evidence="7">The sequence shown here is derived from an EMBL/GenBank/DDBJ whole genome shotgun (WGS) entry which is preliminary data.</text>
</comment>
<dbReference type="InterPro" id="IPR008928">
    <property type="entry name" value="6-hairpin_glycosidase_sf"/>
</dbReference>
<dbReference type="Proteomes" id="UP001209737">
    <property type="component" value="Unassembled WGS sequence"/>
</dbReference>
<keyword evidence="8" id="KW-1185">Reference proteome</keyword>
<dbReference type="InterPro" id="IPR012341">
    <property type="entry name" value="6hp_glycosidase-like_sf"/>
</dbReference>
<gene>
    <name evidence="7" type="ORF">ND812_14635</name>
</gene>
<dbReference type="InterPro" id="IPR048771">
    <property type="entry name" value="SOGP_2nd"/>
</dbReference>
<proteinExistence type="predicted"/>
<dbReference type="Pfam" id="PF17167">
    <property type="entry name" value="Glyco_hydro_94"/>
    <property type="match status" value="1"/>
</dbReference>
<sequence>MDIESNESILKGKLMYLLQNKSGLKIQILSNLSFHSIFFNNIFVNLYLGNELETSLTNLTIEYKKKSHTFTLPLFSPLGSPVIKTSENTITIQRNIDGLQFITKLQLHKNLSCWRVYSNVTNQSNDTVTVRLVNTLDLGLCDYSAARLNEAFVSQYIHHEVYLTKEFGISILSRQNESVFGKNPACLTFSDQTIRSYATDGKDIFHQGKLSEFPNRRLQGEHSMVGLRTEGIEVKPNQSFGCHFYSFLFENLETIEQSPSISDTIKLCQHGWEANDSELAKGRETNISLFHQGESIEGGPISKSQLKELFPNPWRNIEFSQEGTLLSFFTEQSKHVTLREKEIHCLRPQGQILRTGNEFVPKESSLTATCYFNGIFISQLTQGHTSLNLFLSRKTGDLGTSNSKGLRIFCKVNSVWKKLGNPSYQSYLPDVVEWVYLLEENTIRIQVKSNLDDSLSVSFLNSIGSPLEVLFSFSTGLDGENGDLPIPPNIVIENESILIIPNQKSSLFERLDGKGFRIHSDQINQFLVSDDRLLLEKGKSIGLPYLTIKTEIHSELTLQIYGELNVEKKDVSPSLTKRENGIEYQSLLNSAITLKNAELLEMIDILPWFKQNAEIHFLNPRGLEQFSGGGWGTRDVCQGAFEFLLSSGNFSVIRELLIHVFSEQNENGDWPQWFMLYGRDKHIRANDSHGDILYWPIICILTYLERSNDRSILDEFTTNPTRTSKRSILEGIEITLLEIKNRFIENTILPKYGNGDWNDSMQPKEPSFQSHAVSTWTAELQTQLYQKLIWFYDWIGNETKKSEYQTLFHTLTKQIHSECMENHTIAGLVQFFPNKKNIVYLHPKDIITKIQYSILPMIYGILSNVFTSEEAEYHLKIIKQHLTGPDGVRLFNKPVPYQKGKSTFFKRAETASYFGREIGLMYTHAHLRYCEALAYMGKSNEFFTQLNLTNPIGINKRIPQSRIRQSNCYYSSSDAFFLDREDAEKNYEMLWKGDIQLEGGWRVYSSGPGIFLKLFYESLLGIQCFHDGIIFDPMMPKDFNGLKINFDRFDTKFEAIYNIQPENGCIHSIQFNGVNIPLERLSNPYRLGGFKVNQEMILKYKKEGINTFVIRIE</sequence>
<dbReference type="SUPFAM" id="SSF48208">
    <property type="entry name" value="Six-hairpin glycosidases"/>
    <property type="match status" value="1"/>
</dbReference>
<feature type="domain" description="SOGP N-terminal" evidence="6">
    <location>
        <begin position="28"/>
        <end position="239"/>
    </location>
</feature>
<feature type="domain" description="Glycosyl hydrolase 94 catalytic" evidence="3">
    <location>
        <begin position="597"/>
        <end position="969"/>
    </location>
</feature>
<dbReference type="PANTHER" id="PTHR37469:SF2">
    <property type="entry name" value="CELLOBIONIC ACID PHOSPHORYLASE"/>
    <property type="match status" value="1"/>
</dbReference>
<evidence type="ECO:0000259" key="5">
    <source>
        <dbReference type="Pfam" id="PF21270"/>
    </source>
</evidence>
<feature type="domain" description="Glycoside phosphorylase super sandwich" evidence="4">
    <location>
        <begin position="313"/>
        <end position="561"/>
    </location>
</feature>
<protein>
    <submittedName>
        <fullName evidence="7">Cellobiose phosphorylase</fullName>
    </submittedName>
</protein>